<dbReference type="PANTHER" id="PTHR48083:SF20">
    <property type="entry name" value="LONG-CHAIN SPECIFIC ACYL-COA DEHYDROGENASE, MITOCHONDRIAL"/>
    <property type="match status" value="1"/>
</dbReference>
<dbReference type="InterPro" id="IPR009075">
    <property type="entry name" value="AcylCo_DH/oxidase_C"/>
</dbReference>
<dbReference type="Pfam" id="PF02771">
    <property type="entry name" value="Acyl-CoA_dh_N"/>
    <property type="match status" value="1"/>
</dbReference>
<dbReference type="GO" id="GO:0005737">
    <property type="term" value="C:cytoplasm"/>
    <property type="evidence" value="ECO:0007669"/>
    <property type="project" value="TreeGrafter"/>
</dbReference>
<dbReference type="PROSITE" id="PS00073">
    <property type="entry name" value="ACYL_COA_DH_2"/>
    <property type="match status" value="1"/>
</dbReference>
<dbReference type="InterPro" id="IPR013786">
    <property type="entry name" value="AcylCoA_DH/ox_N"/>
</dbReference>
<feature type="domain" description="Acyl-CoA dehydrogenase/oxidase N-terminal" evidence="12">
    <location>
        <begin position="14"/>
        <end position="124"/>
    </location>
</feature>
<feature type="domain" description="Acyl-CoA oxidase/dehydrogenase middle" evidence="11">
    <location>
        <begin position="128"/>
        <end position="223"/>
    </location>
</feature>
<comment type="function">
    <text evidence="7">Catalyzes the dehydrogenation at the alpha-beta position of ACP-bound acyl chains. This results in the introduction of a double bond in the lipidic chain, which is further transferred to the epsilon-amino group of lysine residue in the mycobactin core by MbtK.</text>
</comment>
<dbReference type="InterPro" id="IPR046373">
    <property type="entry name" value="Acyl-CoA_Oxase/DH_mid-dom_sf"/>
</dbReference>
<evidence type="ECO:0000259" key="10">
    <source>
        <dbReference type="Pfam" id="PF00441"/>
    </source>
</evidence>
<comment type="caution">
    <text evidence="13">The sequence shown here is derived from an EMBL/GenBank/DDBJ whole genome shotgun (WGS) entry which is preliminary data.</text>
</comment>
<keyword evidence="14" id="KW-1185">Reference proteome</keyword>
<evidence type="ECO:0000256" key="5">
    <source>
        <dbReference type="ARBA" id="ARBA00022827"/>
    </source>
</evidence>
<evidence type="ECO:0000313" key="14">
    <source>
        <dbReference type="Proteomes" id="UP000295182"/>
    </source>
</evidence>
<dbReference type="InterPro" id="IPR006089">
    <property type="entry name" value="Acyl-CoA_DH_CS"/>
</dbReference>
<evidence type="ECO:0000256" key="3">
    <source>
        <dbReference type="ARBA" id="ARBA00009347"/>
    </source>
</evidence>
<evidence type="ECO:0000256" key="7">
    <source>
        <dbReference type="ARBA" id="ARBA00037085"/>
    </source>
</evidence>
<dbReference type="GO" id="GO:0050660">
    <property type="term" value="F:flavin adenine dinucleotide binding"/>
    <property type="evidence" value="ECO:0007669"/>
    <property type="project" value="InterPro"/>
</dbReference>
<evidence type="ECO:0000256" key="1">
    <source>
        <dbReference type="ARBA" id="ARBA00001974"/>
    </source>
</evidence>
<keyword evidence="5" id="KW-0274">FAD</keyword>
<evidence type="ECO:0000256" key="9">
    <source>
        <dbReference type="ARBA" id="ARBA00042660"/>
    </source>
</evidence>
<comment type="cofactor">
    <cofactor evidence="1">
        <name>FAD</name>
        <dbReference type="ChEBI" id="CHEBI:57692"/>
    </cofactor>
</comment>
<dbReference type="PANTHER" id="PTHR48083">
    <property type="entry name" value="MEDIUM-CHAIN SPECIFIC ACYL-COA DEHYDROGENASE, MITOCHONDRIAL-RELATED"/>
    <property type="match status" value="1"/>
</dbReference>
<feature type="domain" description="Acyl-CoA dehydrogenase/oxidase C-terminal" evidence="10">
    <location>
        <begin position="235"/>
        <end position="382"/>
    </location>
</feature>
<reference evidence="13 14" key="1">
    <citation type="submission" date="2019-03" db="EMBL/GenBank/DDBJ databases">
        <title>Genomic Encyclopedia of Type Strains, Phase IV (KMG-IV): sequencing the most valuable type-strain genomes for metagenomic binning, comparative biology and taxonomic classification.</title>
        <authorList>
            <person name="Goeker M."/>
        </authorList>
    </citation>
    <scope>NUCLEOTIDE SEQUENCE [LARGE SCALE GENOMIC DNA]</scope>
    <source>
        <strain evidence="13 14">DSM 1837</strain>
    </source>
</reference>
<dbReference type="InterPro" id="IPR037069">
    <property type="entry name" value="AcylCoA_DH/ox_N_sf"/>
</dbReference>
<evidence type="ECO:0000256" key="8">
    <source>
        <dbReference type="ARBA" id="ARBA00040394"/>
    </source>
</evidence>
<dbReference type="Gene3D" id="1.20.140.10">
    <property type="entry name" value="Butyryl-CoA Dehydrogenase, subunit A, domain 3"/>
    <property type="match status" value="1"/>
</dbReference>
<dbReference type="Pfam" id="PF00441">
    <property type="entry name" value="Acyl-CoA_dh_1"/>
    <property type="match status" value="1"/>
</dbReference>
<dbReference type="InterPro" id="IPR036250">
    <property type="entry name" value="AcylCo_DH-like_C"/>
</dbReference>
<dbReference type="FunFam" id="1.20.140.10:FF:000001">
    <property type="entry name" value="Acyl-CoA dehydrogenase"/>
    <property type="match status" value="1"/>
</dbReference>
<proteinExistence type="inferred from homology"/>
<dbReference type="EMBL" id="SLXH01000026">
    <property type="protein sequence ID" value="TCP15028.1"/>
    <property type="molecule type" value="Genomic_DNA"/>
</dbReference>
<evidence type="ECO:0000256" key="2">
    <source>
        <dbReference type="ARBA" id="ARBA00005102"/>
    </source>
</evidence>
<dbReference type="Pfam" id="PF02770">
    <property type="entry name" value="Acyl-CoA_dh_M"/>
    <property type="match status" value="1"/>
</dbReference>
<dbReference type="SUPFAM" id="SSF56645">
    <property type="entry name" value="Acyl-CoA dehydrogenase NM domain-like"/>
    <property type="match status" value="1"/>
</dbReference>
<dbReference type="InterPro" id="IPR050741">
    <property type="entry name" value="Acyl-CoA_dehydrogenase"/>
</dbReference>
<keyword evidence="6" id="KW-0560">Oxidoreductase</keyword>
<sequence>MESVLTFPRTVFREDHEMLRQTVRRFLERECKPRQAQWDQDGKVDRETWLKAGREGLLCTALDPEWGGAGGDFGHSAVIVEEIARAGISGLGFGLHSDIVAPYIERLGTEAQKRQWLPKAASGEVILAIAMSEPGAGSDLKAIRTTARREGDEYVINGAKTFISNGLNCDLIVVVAKTQPELGAKGVSLILVEADRAGFKKGRKLEKMGQEAADTAELFFEDVRVPVSNLLGEENKGFAYLMQELAQERFIIAVGAATKLEVMLDETIRYTKERKVFGQTVFDFQNTRFKLAEIKARTTALRMMVDQYLAEHMRRKLTVEEAAIAKLYATEELGRSLDELLQLYGGYGYMMEYPIARAFVDSRVNRIYGGTSEVMKELISRKL</sequence>
<dbReference type="Proteomes" id="UP000295182">
    <property type="component" value="Unassembled WGS sequence"/>
</dbReference>
<dbReference type="AlphaFoldDB" id="A0A4R2N474"/>
<dbReference type="Gene3D" id="2.40.110.10">
    <property type="entry name" value="Butyryl-CoA Dehydrogenase, subunit A, domain 2"/>
    <property type="match status" value="1"/>
</dbReference>
<dbReference type="GO" id="GO:0033539">
    <property type="term" value="P:fatty acid beta-oxidation using acyl-CoA dehydrogenase"/>
    <property type="evidence" value="ECO:0007669"/>
    <property type="project" value="TreeGrafter"/>
</dbReference>
<dbReference type="InterPro" id="IPR006091">
    <property type="entry name" value="Acyl-CoA_Oxase/DH_mid-dom"/>
</dbReference>
<evidence type="ECO:0000256" key="4">
    <source>
        <dbReference type="ARBA" id="ARBA00022630"/>
    </source>
</evidence>
<comment type="similarity">
    <text evidence="3">Belongs to the acyl-CoA dehydrogenase family.</text>
</comment>
<dbReference type="PROSITE" id="PS00072">
    <property type="entry name" value="ACYL_COA_DH_1"/>
    <property type="match status" value="1"/>
</dbReference>
<evidence type="ECO:0000313" key="13">
    <source>
        <dbReference type="EMBL" id="TCP15028.1"/>
    </source>
</evidence>
<dbReference type="FunFam" id="2.40.110.10:FF:000002">
    <property type="entry name" value="Acyl-CoA dehydrogenase fadE12"/>
    <property type="match status" value="1"/>
</dbReference>
<evidence type="ECO:0000259" key="11">
    <source>
        <dbReference type="Pfam" id="PF02770"/>
    </source>
</evidence>
<dbReference type="InterPro" id="IPR009100">
    <property type="entry name" value="AcylCoA_DH/oxidase_NM_dom_sf"/>
</dbReference>
<gene>
    <name evidence="13" type="ORF">EV674_12624</name>
</gene>
<dbReference type="SUPFAM" id="SSF47203">
    <property type="entry name" value="Acyl-CoA dehydrogenase C-terminal domain-like"/>
    <property type="match status" value="1"/>
</dbReference>
<comment type="pathway">
    <text evidence="2">Siderophore biosynthesis; mycobactin biosynthesis.</text>
</comment>
<protein>
    <recommendedName>
        <fullName evidence="8">Acyl-[acyl-carrier-protein] dehydrogenase MbtN</fullName>
    </recommendedName>
    <alternativeName>
        <fullName evidence="9">Mycobactin synthase protein N</fullName>
    </alternativeName>
</protein>
<organism evidence="13 14">
    <name type="scientific">Simplicispira metamorpha</name>
    <dbReference type="NCBI Taxonomy" id="80881"/>
    <lineage>
        <taxon>Bacteria</taxon>
        <taxon>Pseudomonadati</taxon>
        <taxon>Pseudomonadota</taxon>
        <taxon>Betaproteobacteria</taxon>
        <taxon>Burkholderiales</taxon>
        <taxon>Comamonadaceae</taxon>
        <taxon>Simplicispira</taxon>
    </lineage>
</organism>
<evidence type="ECO:0000256" key="6">
    <source>
        <dbReference type="ARBA" id="ARBA00023002"/>
    </source>
</evidence>
<name>A0A4R2N474_9BURK</name>
<accession>A0A4R2N474</accession>
<evidence type="ECO:0000259" key="12">
    <source>
        <dbReference type="Pfam" id="PF02771"/>
    </source>
</evidence>
<dbReference type="Gene3D" id="1.10.540.10">
    <property type="entry name" value="Acyl-CoA dehydrogenase/oxidase, N-terminal domain"/>
    <property type="match status" value="1"/>
</dbReference>
<keyword evidence="4" id="KW-0285">Flavoprotein</keyword>
<dbReference type="GO" id="GO:0003995">
    <property type="term" value="F:acyl-CoA dehydrogenase activity"/>
    <property type="evidence" value="ECO:0007669"/>
    <property type="project" value="InterPro"/>
</dbReference>
<dbReference type="FunFam" id="1.10.540.10:FF:000009">
    <property type="entry name" value="Probable acyl-CoA dehydrogenase"/>
    <property type="match status" value="1"/>
</dbReference>